<dbReference type="Gene3D" id="3.50.50.60">
    <property type="entry name" value="FAD/NAD(P)-binding domain"/>
    <property type="match status" value="1"/>
</dbReference>
<evidence type="ECO:0000256" key="2">
    <source>
        <dbReference type="ARBA" id="ARBA00022630"/>
    </source>
</evidence>
<dbReference type="Gene3D" id="3.30.9.10">
    <property type="entry name" value="D-Amino Acid Oxidase, subunit A, domain 2"/>
    <property type="match status" value="1"/>
</dbReference>
<dbReference type="Proteomes" id="UP000199647">
    <property type="component" value="Unassembled WGS sequence"/>
</dbReference>
<evidence type="ECO:0000256" key="5">
    <source>
        <dbReference type="ARBA" id="ARBA00037941"/>
    </source>
</evidence>
<dbReference type="GO" id="GO:0005737">
    <property type="term" value="C:cytoplasm"/>
    <property type="evidence" value="ECO:0007669"/>
    <property type="project" value="TreeGrafter"/>
</dbReference>
<keyword evidence="2" id="KW-0285">Flavoprotein</keyword>
<gene>
    <name evidence="7" type="ORF">SAMN05216548_10365</name>
</gene>
<evidence type="ECO:0000313" key="7">
    <source>
        <dbReference type="EMBL" id="SEQ20645.1"/>
    </source>
</evidence>
<dbReference type="AlphaFoldDB" id="A0A1H9E4T2"/>
<dbReference type="GO" id="GO:0047545">
    <property type="term" value="F:(S)-2-hydroxyglutarate dehydrogenase activity"/>
    <property type="evidence" value="ECO:0007669"/>
    <property type="project" value="TreeGrafter"/>
</dbReference>
<evidence type="ECO:0000256" key="4">
    <source>
        <dbReference type="ARBA" id="ARBA00023002"/>
    </source>
</evidence>
<dbReference type="EMBL" id="FOFG01000003">
    <property type="protein sequence ID" value="SEQ20645.1"/>
    <property type="molecule type" value="Genomic_DNA"/>
</dbReference>
<dbReference type="Pfam" id="PF01266">
    <property type="entry name" value="DAO"/>
    <property type="match status" value="1"/>
</dbReference>
<dbReference type="RefSeq" id="WP_092495690.1">
    <property type="nucleotide sequence ID" value="NZ_FOFG01000003.1"/>
</dbReference>
<proteinExistence type="inferred from homology"/>
<evidence type="ECO:0000259" key="6">
    <source>
        <dbReference type="Pfam" id="PF01266"/>
    </source>
</evidence>
<dbReference type="InterPro" id="IPR006076">
    <property type="entry name" value="FAD-dep_OxRdtase"/>
</dbReference>
<sequence>MTYEHIVIGGGIVGLATAVELATSQPGRQVLLLEKETRLGLHQTGHNSGVIHAGIYYKPGSLKADLCRRGAEATKAFCREHGIPFKTPGKLVVATNADEHVRLRALQANAKENGIDVEYLDATELTAREPDIIGVGALRVKASGIVDYRRICDVLGNRLRELGGTIMLGINVDAITETSGEVVVEAGSRQWRARQLVACAGLQSDRLARLAGLPIEHQIVPFRGEYYDVAPARRGIVQHMIYPVPDPAMPFLGIHLTPMIDGGLTVGPNAVLGLAREGYGRLSVSVGDVADYLRFPGFWKVIARHWRSALTEGRNSLSKASYLAECRKYCPSLELDDLLPREAGIRAQAVMRNGTLVHDFLFLQSPRMLHVCNAPSPAATAALPIAQMIAERARSKLD</sequence>
<dbReference type="OrthoDB" id="9801699at2"/>
<dbReference type="InterPro" id="IPR036188">
    <property type="entry name" value="FAD/NAD-bd_sf"/>
</dbReference>
<evidence type="ECO:0000256" key="3">
    <source>
        <dbReference type="ARBA" id="ARBA00022827"/>
    </source>
</evidence>
<protein>
    <submittedName>
        <fullName evidence="7">L-2-hydroxyglutarate oxidase</fullName>
    </submittedName>
</protein>
<dbReference type="NCBIfam" id="NF008726">
    <property type="entry name" value="PRK11728.1"/>
    <property type="match status" value="1"/>
</dbReference>
<evidence type="ECO:0000256" key="1">
    <source>
        <dbReference type="ARBA" id="ARBA00001974"/>
    </source>
</evidence>
<keyword evidence="3" id="KW-0274">FAD</keyword>
<organism evidence="7 8">
    <name type="scientific">Faunimonas pinastri</name>
    <dbReference type="NCBI Taxonomy" id="1855383"/>
    <lineage>
        <taxon>Bacteria</taxon>
        <taxon>Pseudomonadati</taxon>
        <taxon>Pseudomonadota</taxon>
        <taxon>Alphaproteobacteria</taxon>
        <taxon>Hyphomicrobiales</taxon>
        <taxon>Afifellaceae</taxon>
        <taxon>Faunimonas</taxon>
    </lineage>
</organism>
<comment type="cofactor">
    <cofactor evidence="1">
        <name>FAD</name>
        <dbReference type="ChEBI" id="CHEBI:57692"/>
    </cofactor>
</comment>
<dbReference type="PANTHER" id="PTHR43104">
    <property type="entry name" value="L-2-HYDROXYGLUTARATE DEHYDROGENASE, MITOCHONDRIAL"/>
    <property type="match status" value="1"/>
</dbReference>
<dbReference type="SUPFAM" id="SSF51905">
    <property type="entry name" value="FAD/NAD(P)-binding domain"/>
    <property type="match status" value="1"/>
</dbReference>
<keyword evidence="4" id="KW-0560">Oxidoreductase</keyword>
<reference evidence="7 8" key="1">
    <citation type="submission" date="2016-10" db="EMBL/GenBank/DDBJ databases">
        <authorList>
            <person name="de Groot N.N."/>
        </authorList>
    </citation>
    <scope>NUCLEOTIDE SEQUENCE [LARGE SCALE GENOMIC DNA]</scope>
    <source>
        <strain evidence="7 8">A52C2</strain>
    </source>
</reference>
<accession>A0A1H9E4T2</accession>
<feature type="domain" description="FAD dependent oxidoreductase" evidence="6">
    <location>
        <begin position="6"/>
        <end position="392"/>
    </location>
</feature>
<keyword evidence="8" id="KW-1185">Reference proteome</keyword>
<dbReference type="PANTHER" id="PTHR43104:SF2">
    <property type="entry name" value="L-2-HYDROXYGLUTARATE DEHYDROGENASE, MITOCHONDRIAL"/>
    <property type="match status" value="1"/>
</dbReference>
<name>A0A1H9E4T2_9HYPH</name>
<evidence type="ECO:0000313" key="8">
    <source>
        <dbReference type="Proteomes" id="UP000199647"/>
    </source>
</evidence>
<comment type="similarity">
    <text evidence="5">Belongs to the L2HGDH family.</text>
</comment>
<dbReference type="STRING" id="1855383.SAMN05216548_10365"/>